<reference evidence="1 2" key="2">
    <citation type="submission" date="2018-11" db="EMBL/GenBank/DDBJ databases">
        <authorList>
            <consortium name="Pathogen Informatics"/>
        </authorList>
    </citation>
    <scope>NUCLEOTIDE SEQUENCE [LARGE SCALE GENOMIC DNA]</scope>
</reference>
<dbReference type="Proteomes" id="UP000280834">
    <property type="component" value="Unassembled WGS sequence"/>
</dbReference>
<evidence type="ECO:0000313" key="2">
    <source>
        <dbReference type="Proteomes" id="UP000280834"/>
    </source>
</evidence>
<dbReference type="WBParaSite" id="BTMF_0001327601-mRNA-1">
    <property type="protein sequence ID" value="BTMF_0001327601-mRNA-1"/>
    <property type="gene ID" value="BTMF_0001327601"/>
</dbReference>
<accession>A0A0R3QZV2</accession>
<organism evidence="3">
    <name type="scientific">Brugia timori</name>
    <dbReference type="NCBI Taxonomy" id="42155"/>
    <lineage>
        <taxon>Eukaryota</taxon>
        <taxon>Metazoa</taxon>
        <taxon>Ecdysozoa</taxon>
        <taxon>Nematoda</taxon>
        <taxon>Chromadorea</taxon>
        <taxon>Rhabditida</taxon>
        <taxon>Spirurina</taxon>
        <taxon>Spiruromorpha</taxon>
        <taxon>Filarioidea</taxon>
        <taxon>Onchocercidae</taxon>
        <taxon>Brugia</taxon>
    </lineage>
</organism>
<evidence type="ECO:0000313" key="1">
    <source>
        <dbReference type="EMBL" id="VDO38588.1"/>
    </source>
</evidence>
<keyword evidence="2" id="KW-1185">Reference proteome</keyword>
<evidence type="ECO:0000313" key="3">
    <source>
        <dbReference type="WBParaSite" id="BTMF_0001327601-mRNA-1"/>
    </source>
</evidence>
<name>A0A0R3QZV2_9BILA</name>
<sequence length="51" mass="6059">MIEEKIYLLPQLNIISWEECVSITFVIQETSFPPFAITLISDYYDITVFKR</sequence>
<dbReference type="EMBL" id="UZAG01018208">
    <property type="protein sequence ID" value="VDO38588.1"/>
    <property type="molecule type" value="Genomic_DNA"/>
</dbReference>
<gene>
    <name evidence="1" type="ORF">BTMF_LOCUS11288</name>
</gene>
<dbReference type="AlphaFoldDB" id="A0A0R3QZV2"/>
<proteinExistence type="predicted"/>
<reference evidence="3" key="1">
    <citation type="submission" date="2017-02" db="UniProtKB">
        <authorList>
            <consortium name="WormBaseParasite"/>
        </authorList>
    </citation>
    <scope>IDENTIFICATION</scope>
</reference>
<protein>
    <submittedName>
        <fullName evidence="1 3">Uncharacterized protein</fullName>
    </submittedName>
</protein>